<dbReference type="RefSeq" id="WP_380011940.1">
    <property type="nucleotide sequence ID" value="NZ_JBHLYR010000045.1"/>
</dbReference>
<evidence type="ECO:0000313" key="5">
    <source>
        <dbReference type="EMBL" id="MFB9993335.1"/>
    </source>
</evidence>
<dbReference type="GO" id="GO:0052621">
    <property type="term" value="F:diguanylate cyclase activity"/>
    <property type="evidence" value="ECO:0007669"/>
    <property type="project" value="UniProtKB-EC"/>
</dbReference>
<dbReference type="InterPro" id="IPR035965">
    <property type="entry name" value="PAS-like_dom_sf"/>
</dbReference>
<dbReference type="SUPFAM" id="SSF55073">
    <property type="entry name" value="Nucleotide cyclase"/>
    <property type="match status" value="1"/>
</dbReference>
<dbReference type="EMBL" id="JBHLYR010000045">
    <property type="protein sequence ID" value="MFB9993335.1"/>
    <property type="molecule type" value="Genomic_DNA"/>
</dbReference>
<dbReference type="SUPFAM" id="SSF55785">
    <property type="entry name" value="PYP-like sensor domain (PAS domain)"/>
    <property type="match status" value="2"/>
</dbReference>
<feature type="domain" description="PAC" evidence="3">
    <location>
        <begin position="188"/>
        <end position="240"/>
    </location>
</feature>
<dbReference type="SMART" id="SM00091">
    <property type="entry name" value="PAS"/>
    <property type="match status" value="2"/>
</dbReference>
<keyword evidence="1" id="KW-0175">Coiled coil</keyword>
<dbReference type="CDD" id="cd00130">
    <property type="entry name" value="PAS"/>
    <property type="match status" value="2"/>
</dbReference>
<feature type="domain" description="GGDEF" evidence="4">
    <location>
        <begin position="461"/>
        <end position="595"/>
    </location>
</feature>
<accession>A0ABV6B317</accession>
<dbReference type="SMART" id="SM00065">
    <property type="entry name" value="GAF"/>
    <property type="match status" value="1"/>
</dbReference>
<dbReference type="PROSITE" id="PS50113">
    <property type="entry name" value="PAC"/>
    <property type="match status" value="1"/>
</dbReference>
<dbReference type="InterPro" id="IPR003018">
    <property type="entry name" value="GAF"/>
</dbReference>
<dbReference type="EC" id="2.7.7.65" evidence="5"/>
<keyword evidence="5" id="KW-0548">Nucleotidyltransferase</keyword>
<gene>
    <name evidence="5" type="ORF">ACFFLM_15295</name>
</gene>
<dbReference type="InterPro" id="IPR029787">
    <property type="entry name" value="Nucleotide_cyclase"/>
</dbReference>
<dbReference type="SUPFAM" id="SSF55781">
    <property type="entry name" value="GAF domain-like"/>
    <property type="match status" value="1"/>
</dbReference>
<keyword evidence="6" id="KW-1185">Reference proteome</keyword>
<dbReference type="Gene3D" id="3.30.70.270">
    <property type="match status" value="1"/>
</dbReference>
<comment type="caution">
    <text evidence="5">The sequence shown here is derived from an EMBL/GenBank/DDBJ whole genome shotgun (WGS) entry which is preliminary data.</text>
</comment>
<dbReference type="Pfam" id="PF13492">
    <property type="entry name" value="GAF_3"/>
    <property type="match status" value="1"/>
</dbReference>
<dbReference type="Gene3D" id="3.30.450.40">
    <property type="match status" value="1"/>
</dbReference>
<dbReference type="PANTHER" id="PTHR45138:SF9">
    <property type="entry name" value="DIGUANYLATE CYCLASE DGCM-RELATED"/>
    <property type="match status" value="1"/>
</dbReference>
<dbReference type="InterPro" id="IPR043128">
    <property type="entry name" value="Rev_trsase/Diguanyl_cyclase"/>
</dbReference>
<dbReference type="InterPro" id="IPR029016">
    <property type="entry name" value="GAF-like_dom_sf"/>
</dbReference>
<evidence type="ECO:0000259" key="4">
    <source>
        <dbReference type="PROSITE" id="PS50887"/>
    </source>
</evidence>
<dbReference type="InterPro" id="IPR013767">
    <property type="entry name" value="PAS_fold"/>
</dbReference>
<evidence type="ECO:0000259" key="2">
    <source>
        <dbReference type="PROSITE" id="PS50112"/>
    </source>
</evidence>
<dbReference type="PROSITE" id="PS50112">
    <property type="entry name" value="PAS"/>
    <property type="match status" value="1"/>
</dbReference>
<organism evidence="5 6">
    <name type="scientific">Deinococcus oregonensis</name>
    <dbReference type="NCBI Taxonomy" id="1805970"/>
    <lineage>
        <taxon>Bacteria</taxon>
        <taxon>Thermotogati</taxon>
        <taxon>Deinococcota</taxon>
        <taxon>Deinococci</taxon>
        <taxon>Deinococcales</taxon>
        <taxon>Deinococcaceae</taxon>
        <taxon>Deinococcus</taxon>
    </lineage>
</organism>
<dbReference type="CDD" id="cd01949">
    <property type="entry name" value="GGDEF"/>
    <property type="match status" value="1"/>
</dbReference>
<dbReference type="Proteomes" id="UP001589733">
    <property type="component" value="Unassembled WGS sequence"/>
</dbReference>
<dbReference type="Pfam" id="PF00990">
    <property type="entry name" value="GGDEF"/>
    <property type="match status" value="1"/>
</dbReference>
<dbReference type="Pfam" id="PF08447">
    <property type="entry name" value="PAS_3"/>
    <property type="match status" value="1"/>
</dbReference>
<dbReference type="SMART" id="SM00086">
    <property type="entry name" value="PAC"/>
    <property type="match status" value="1"/>
</dbReference>
<dbReference type="InterPro" id="IPR000160">
    <property type="entry name" value="GGDEF_dom"/>
</dbReference>
<proteinExistence type="predicted"/>
<evidence type="ECO:0000256" key="1">
    <source>
        <dbReference type="SAM" id="Coils"/>
    </source>
</evidence>
<reference evidence="5 6" key="1">
    <citation type="submission" date="2024-09" db="EMBL/GenBank/DDBJ databases">
        <authorList>
            <person name="Sun Q."/>
            <person name="Mori K."/>
        </authorList>
    </citation>
    <scope>NUCLEOTIDE SEQUENCE [LARGE SCALE GENOMIC DNA]</scope>
    <source>
        <strain evidence="5 6">JCM 13503</strain>
    </source>
</reference>
<feature type="coiled-coil region" evidence="1">
    <location>
        <begin position="228"/>
        <end position="262"/>
    </location>
</feature>
<keyword evidence="5" id="KW-0808">Transferase</keyword>
<feature type="domain" description="PAS" evidence="2">
    <location>
        <begin position="114"/>
        <end position="184"/>
    </location>
</feature>
<dbReference type="InterPro" id="IPR013655">
    <property type="entry name" value="PAS_fold_3"/>
</dbReference>
<dbReference type="InterPro" id="IPR000700">
    <property type="entry name" value="PAS-assoc_C"/>
</dbReference>
<evidence type="ECO:0000313" key="6">
    <source>
        <dbReference type="Proteomes" id="UP001589733"/>
    </source>
</evidence>
<dbReference type="Pfam" id="PF00989">
    <property type="entry name" value="PAS"/>
    <property type="match status" value="1"/>
</dbReference>
<dbReference type="Gene3D" id="3.30.450.20">
    <property type="entry name" value="PAS domain"/>
    <property type="match status" value="3"/>
</dbReference>
<evidence type="ECO:0000259" key="3">
    <source>
        <dbReference type="PROSITE" id="PS50113"/>
    </source>
</evidence>
<protein>
    <submittedName>
        <fullName evidence="5">Diguanylate cyclase</fullName>
        <ecNumber evidence="5">2.7.7.65</ecNumber>
    </submittedName>
</protein>
<dbReference type="InterPro" id="IPR001610">
    <property type="entry name" value="PAC"/>
</dbReference>
<dbReference type="NCBIfam" id="TIGR00229">
    <property type="entry name" value="sensory_box"/>
    <property type="match status" value="2"/>
</dbReference>
<dbReference type="NCBIfam" id="TIGR00254">
    <property type="entry name" value="GGDEF"/>
    <property type="match status" value="1"/>
</dbReference>
<dbReference type="InterPro" id="IPR000014">
    <property type="entry name" value="PAS"/>
</dbReference>
<name>A0ABV6B317_9DEIO</name>
<dbReference type="PROSITE" id="PS50887">
    <property type="entry name" value="GGDEF"/>
    <property type="match status" value="1"/>
</dbReference>
<dbReference type="InterPro" id="IPR050469">
    <property type="entry name" value="Diguanylate_Cyclase"/>
</dbReference>
<dbReference type="PANTHER" id="PTHR45138">
    <property type="entry name" value="REGULATORY COMPONENTS OF SENSORY TRANSDUCTION SYSTEM"/>
    <property type="match status" value="1"/>
</dbReference>
<sequence length="596" mass="66059">MTSSVGEVQHSAILSGLFDAVITTDHHHRILVFNQAAERLFRIDGACIIGTSLHEFIPFLHNEASPETAVRADGETFFAEISRSEVTVAGERLLTLVVRDVSEQQQAEQTLRDSEERFRTTFDQAAVGIAHIQLDGHWLSVNNKLCEIVGYSPAELVELTFQDITHPDDLEADLALVGQLLRGEIRTYSLQKRYLRKGGEQIWINLTVALVHAGDGSPRYFISVIEDISDIKAAEAALRAARDELESRVEERTAELQSLSLQLQLQVTELERRNAESKLLGELSEMLQACVSIKEAQDVVAHHASRLFPFAAGALYAFGPSKNMLEEAVTWNGVINASPLFTPVECWGLRRGRAFVSAAASGLHCAHVADDHPTLCVPLLAQSETVGLFHLVSVDGRPFLDHTQRLAQMVAETVALAFMNLRLKETLRQQSIRDALTGLFNRRYLEQTFERELHRATRYSHPIGIVMLDVDHFKRFNDTYGHEAGDTLLQELGSVLRTSIRGEDVACRYGGEEFALLLPGANLEQTLKRAEAVRQAVEQMQVTSRGQRLGTVTLSLGVAAFPQHAGTLSDLLRAADFALYRAKQEGRNRTLAATAP</sequence>
<dbReference type="SMART" id="SM00267">
    <property type="entry name" value="GGDEF"/>
    <property type="match status" value="1"/>
</dbReference>